<dbReference type="Pfam" id="PF00106">
    <property type="entry name" value="adh_short"/>
    <property type="match status" value="1"/>
</dbReference>
<dbReference type="PANTHER" id="PTHR44169">
    <property type="entry name" value="NADPH-DEPENDENT 1-ACYLDIHYDROXYACETONE PHOSPHATE REDUCTASE"/>
    <property type="match status" value="1"/>
</dbReference>
<sequence>MKLTDNTILITGGGSGIGRALAEAFHQKGNKVIIAGRRRSRLNEVTAANPGMEAIELNLEIPADIQNVAEQIQRDYPSLNVLINNAGIMLPDTADGQIDDNLLISTFTTNFAAPIRLTSALMPHLKAQSQSTIIYNTSGLAFIPLAMTAVYSASKAALHSYVMSQRFLLKDTNIDVIEIAPPWVRTELMNSQEAEAAVPLNKFISDTMALLATEENEIIVDEAKIFRDSSGPQEYGFVESFNQKMRALFQNR</sequence>
<evidence type="ECO:0000256" key="1">
    <source>
        <dbReference type="ARBA" id="ARBA00006484"/>
    </source>
</evidence>
<gene>
    <name evidence="3" type="ORF">FMA36_19120</name>
</gene>
<dbReference type="GO" id="GO:0016491">
    <property type="term" value="F:oxidoreductase activity"/>
    <property type="evidence" value="ECO:0007669"/>
    <property type="project" value="UniProtKB-KW"/>
</dbReference>
<dbReference type="GeneID" id="95619010"/>
<evidence type="ECO:0000256" key="2">
    <source>
        <dbReference type="ARBA" id="ARBA00023002"/>
    </source>
</evidence>
<geneLocation type="plasmid" evidence="4">
    <name>pc</name>
</geneLocation>
<dbReference type="InterPro" id="IPR002347">
    <property type="entry name" value="SDR_fam"/>
</dbReference>
<dbReference type="EMBL" id="CP041351">
    <property type="protein sequence ID" value="QHC37662.1"/>
    <property type="molecule type" value="Genomic_DNA"/>
</dbReference>
<name>A0A857FTV0_KOMXY</name>
<dbReference type="Proteomes" id="UP000464674">
    <property type="component" value="Plasmid pC"/>
</dbReference>
<dbReference type="InterPro" id="IPR020904">
    <property type="entry name" value="Sc_DH/Rdtase_CS"/>
</dbReference>
<protein>
    <submittedName>
        <fullName evidence="3">SDR family NAD(P)-dependent oxidoreductase</fullName>
    </submittedName>
</protein>
<evidence type="ECO:0000313" key="4">
    <source>
        <dbReference type="Proteomes" id="UP000464674"/>
    </source>
</evidence>
<evidence type="ECO:0000313" key="3">
    <source>
        <dbReference type="EMBL" id="QHC37662.1"/>
    </source>
</evidence>
<keyword evidence="3" id="KW-0614">Plasmid</keyword>
<dbReference type="OrthoDB" id="9810734at2"/>
<dbReference type="InterPro" id="IPR036291">
    <property type="entry name" value="NAD(P)-bd_dom_sf"/>
</dbReference>
<keyword evidence="2" id="KW-0560">Oxidoreductase</keyword>
<dbReference type="PROSITE" id="PS00061">
    <property type="entry name" value="ADH_SHORT"/>
    <property type="match status" value="1"/>
</dbReference>
<accession>A0A857FTV0</accession>
<organism evidence="3 4">
    <name type="scientific">Komagataeibacter xylinus</name>
    <name type="common">Gluconacetobacter xylinus</name>
    <dbReference type="NCBI Taxonomy" id="28448"/>
    <lineage>
        <taxon>Bacteria</taxon>
        <taxon>Pseudomonadati</taxon>
        <taxon>Pseudomonadota</taxon>
        <taxon>Alphaproteobacteria</taxon>
        <taxon>Acetobacterales</taxon>
        <taxon>Acetobacteraceae</taxon>
        <taxon>Komagataeibacter</taxon>
    </lineage>
</organism>
<dbReference type="RefSeq" id="WP_159264501.1">
    <property type="nucleotide sequence ID" value="NZ_CP041351.1"/>
</dbReference>
<dbReference type="Gene3D" id="3.40.50.720">
    <property type="entry name" value="NAD(P)-binding Rossmann-like Domain"/>
    <property type="match status" value="1"/>
</dbReference>
<proteinExistence type="inferred from homology"/>
<dbReference type="PANTHER" id="PTHR44169:SF6">
    <property type="entry name" value="NADPH-DEPENDENT 1-ACYLDIHYDROXYACETONE PHOSPHATE REDUCTASE"/>
    <property type="match status" value="1"/>
</dbReference>
<dbReference type="AlphaFoldDB" id="A0A857FTV0"/>
<comment type="similarity">
    <text evidence="1">Belongs to the short-chain dehydrogenases/reductases (SDR) family.</text>
</comment>
<dbReference type="PRINTS" id="PR00081">
    <property type="entry name" value="GDHRDH"/>
</dbReference>
<dbReference type="SUPFAM" id="SSF51735">
    <property type="entry name" value="NAD(P)-binding Rossmann-fold domains"/>
    <property type="match status" value="1"/>
</dbReference>
<reference evidence="3 4" key="1">
    <citation type="journal article" date="2020" name="Carbohydr. Polym.">
        <title>Characterization and optimization of production of bacterial cellulose from strain CGMCC 17276 based on whole-genome analysis.</title>
        <authorList>
            <person name="Lu T."/>
            <person name="Gao H."/>
            <person name="Liao B."/>
            <person name="Wu J."/>
            <person name="Zhang W."/>
            <person name="Huang J."/>
            <person name="Liu M."/>
            <person name="Huang J."/>
            <person name="Chang Z."/>
            <person name="Jin M."/>
            <person name="Yi Z."/>
            <person name="Jiang D."/>
        </authorList>
    </citation>
    <scope>NUCLEOTIDE SEQUENCE [LARGE SCALE GENOMIC DNA]</scope>
    <source>
        <strain evidence="3 4">CGMCC 17276</strain>
        <plasmid evidence="4">pc</plasmid>
    </source>
</reference>